<accession>A0A8J4BZN0</accession>
<dbReference type="AlphaFoldDB" id="A0A8J4BZN0"/>
<evidence type="ECO:0000313" key="1">
    <source>
        <dbReference type="EMBL" id="GIL72500.1"/>
    </source>
</evidence>
<dbReference type="OrthoDB" id="546981at2759"/>
<dbReference type="EMBL" id="BNCP01000004">
    <property type="protein sequence ID" value="GIL72500.1"/>
    <property type="molecule type" value="Genomic_DNA"/>
</dbReference>
<name>A0A8J4BZN0_9CHLO</name>
<organism evidence="1 2">
    <name type="scientific">Volvox reticuliferus</name>
    <dbReference type="NCBI Taxonomy" id="1737510"/>
    <lineage>
        <taxon>Eukaryota</taxon>
        <taxon>Viridiplantae</taxon>
        <taxon>Chlorophyta</taxon>
        <taxon>core chlorophytes</taxon>
        <taxon>Chlorophyceae</taxon>
        <taxon>CS clade</taxon>
        <taxon>Chlamydomonadales</taxon>
        <taxon>Volvocaceae</taxon>
        <taxon>Volvox</taxon>
    </lineage>
</organism>
<comment type="caution">
    <text evidence="1">The sequence shown here is derived from an EMBL/GenBank/DDBJ whole genome shotgun (WGS) entry which is preliminary data.</text>
</comment>
<reference evidence="1" key="1">
    <citation type="journal article" date="2021" name="Proc. Natl. Acad. Sci. U.S.A.">
        <title>Three genomes in the algal genus Volvox reveal the fate of a haploid sex-determining region after a transition to homothallism.</title>
        <authorList>
            <person name="Yamamoto K."/>
            <person name="Hamaji T."/>
            <person name="Kawai-Toyooka H."/>
            <person name="Matsuzaki R."/>
            <person name="Takahashi F."/>
            <person name="Nishimura Y."/>
            <person name="Kawachi M."/>
            <person name="Noguchi H."/>
            <person name="Minakuchi Y."/>
            <person name="Umen J.G."/>
            <person name="Toyoda A."/>
            <person name="Nozaki H."/>
        </authorList>
    </citation>
    <scope>NUCLEOTIDE SEQUENCE</scope>
    <source>
        <strain evidence="1">NIES-3786</strain>
    </source>
</reference>
<gene>
    <name evidence="1" type="ORF">Vretifemale_2862</name>
</gene>
<dbReference type="Proteomes" id="UP000747110">
    <property type="component" value="Unassembled WGS sequence"/>
</dbReference>
<protein>
    <submittedName>
        <fullName evidence="1">Uncharacterized protein</fullName>
    </submittedName>
</protein>
<sequence length="142" mass="15293">MRQSIFASAASRAISTNPQILSRRALLNAVIIAPFNSLIPQQPASASLEPLYRTSQTSAPRTFRFALDFDYLPPSQNGLKETRRVQLPVEVRMPATREGAVAGKIHLAAAAAGMSSTTGRGGAQLHNHLTVTYLCSLLTYPS</sequence>
<evidence type="ECO:0000313" key="2">
    <source>
        <dbReference type="Proteomes" id="UP000747110"/>
    </source>
</evidence>
<keyword evidence="2" id="KW-1185">Reference proteome</keyword>
<proteinExistence type="predicted"/>